<evidence type="ECO:0000256" key="1">
    <source>
        <dbReference type="SAM" id="MobiDB-lite"/>
    </source>
</evidence>
<evidence type="ECO:0000313" key="2">
    <source>
        <dbReference type="EMBL" id="AKN38315.1"/>
    </source>
</evidence>
<name>A0A0H3ZQ20_9VIBR</name>
<proteinExistence type="predicted"/>
<organism evidence="2">
    <name type="scientific">Vibrio tasmaniensis</name>
    <dbReference type="NCBI Taxonomy" id="212663"/>
    <lineage>
        <taxon>Bacteria</taxon>
        <taxon>Pseudomonadati</taxon>
        <taxon>Pseudomonadota</taxon>
        <taxon>Gammaproteobacteria</taxon>
        <taxon>Vibrionales</taxon>
        <taxon>Vibrionaceae</taxon>
        <taxon>Vibrio</taxon>
    </lineage>
</organism>
<dbReference type="EMBL" id="KP795574">
    <property type="protein sequence ID" value="AKN38315.1"/>
    <property type="molecule type" value="Genomic_DNA"/>
</dbReference>
<accession>A0A0H3ZQ20</accession>
<reference evidence="2" key="1">
    <citation type="journal article" date="2015" name="MBio">
        <title>Eco-Evolutionary Dynamics of Episomes among Ecologically Cohesive Bacterial Populations.</title>
        <authorList>
            <person name="Xue H."/>
            <person name="Cordero O.X."/>
            <person name="Camas F.M."/>
            <person name="Trimble W."/>
            <person name="Meyer F."/>
            <person name="Guglielmini J."/>
            <person name="Rocha E.P."/>
            <person name="Polz M.F."/>
        </authorList>
    </citation>
    <scope>NUCLEOTIDE SEQUENCE</scope>
    <source>
        <strain evidence="2">FF_268</strain>
    </source>
</reference>
<feature type="compositionally biased region" description="Polar residues" evidence="1">
    <location>
        <begin position="21"/>
        <end position="31"/>
    </location>
</feature>
<dbReference type="EMBL" id="KP795471">
    <property type="protein sequence ID" value="AKN36164.1"/>
    <property type="molecule type" value="Genomic_DNA"/>
</dbReference>
<protein>
    <submittedName>
        <fullName evidence="2">Uncharacterized protein</fullName>
    </submittedName>
</protein>
<dbReference type="EMBL" id="KP795565">
    <property type="protein sequence ID" value="AKN38124.1"/>
    <property type="molecule type" value="Genomic_DNA"/>
</dbReference>
<feature type="region of interest" description="Disordered" evidence="1">
    <location>
        <begin position="21"/>
        <end position="46"/>
    </location>
</feature>
<sequence length="46" mass="5333">MRGIDGSTIWPPHTIITRSYSPETKSVFSSQAKRRFDSRRPNQKVI</sequence>
<dbReference type="AlphaFoldDB" id="A0A0H3ZQ20"/>